<dbReference type="KEGG" id="paby:Ga0080574_TMP250"/>
<gene>
    <name evidence="3" type="ORF">Ga0080574_TMP250</name>
</gene>
<dbReference type="Gene3D" id="3.30.9.10">
    <property type="entry name" value="D-Amino Acid Oxidase, subunit A, domain 2"/>
    <property type="match status" value="1"/>
</dbReference>
<dbReference type="PANTHER" id="PTHR13847">
    <property type="entry name" value="SARCOSINE DEHYDROGENASE-RELATED"/>
    <property type="match status" value="1"/>
</dbReference>
<evidence type="ECO:0000313" key="3">
    <source>
        <dbReference type="EMBL" id="APZ50584.1"/>
    </source>
</evidence>
<dbReference type="Gene3D" id="3.50.50.60">
    <property type="entry name" value="FAD/NAD(P)-binding domain"/>
    <property type="match status" value="1"/>
</dbReference>
<sequence length="391" mass="41439">MRYGNPGRLILATFSSDGESKVKDLGIWDIVVVGGGLVGTATALGMARDGARVLILDASDTSFRASRGNFGLVWAQSKGANSRDYATWTRSAVRAWPELQDELRELAGVDTHYETGLGLHLCLGEAEFDKRAAMIGRVAAHELPGDDVRMIDRDELAGIMPGIGPEVSGASVSSLDGACHSLALYRGLSLAAQQAGATLMSNIAVTAITPEDAGYRIDADGLCARAGKVLIAAGLATNDLARPFGFPEIVLPQKGQILVTERSAPVLPAVTSGLRQTAEGTILIGDTKEETAEDRSTGAGMRQLASRAVRLFPAIGNLRIVRSWAALRVLTPDGHPVYDESPTHPGIFVATTHSGVTLAPAHRGPLAQWIMNGQRPPEFANFTAQRFQQPN</sequence>
<organism evidence="3 4">
    <name type="scientific">Salipiger abyssi</name>
    <dbReference type="NCBI Taxonomy" id="1250539"/>
    <lineage>
        <taxon>Bacteria</taxon>
        <taxon>Pseudomonadati</taxon>
        <taxon>Pseudomonadota</taxon>
        <taxon>Alphaproteobacteria</taxon>
        <taxon>Rhodobacterales</taxon>
        <taxon>Roseobacteraceae</taxon>
        <taxon>Salipiger</taxon>
    </lineage>
</organism>
<dbReference type="AlphaFoldDB" id="A0A1P8UMG7"/>
<dbReference type="PANTHER" id="PTHR13847:SF287">
    <property type="entry name" value="FAD-DEPENDENT OXIDOREDUCTASE DOMAIN-CONTAINING PROTEIN 1"/>
    <property type="match status" value="1"/>
</dbReference>
<protein>
    <submittedName>
        <fullName evidence="3">Glycine/D-amino acid oxidase, deaminating</fullName>
    </submittedName>
</protein>
<dbReference type="SUPFAM" id="SSF54373">
    <property type="entry name" value="FAD-linked reductases, C-terminal domain"/>
    <property type="match status" value="1"/>
</dbReference>
<feature type="domain" description="FAD dependent oxidoreductase" evidence="2">
    <location>
        <begin position="29"/>
        <end position="361"/>
    </location>
</feature>
<accession>A0A1P8UMG7</accession>
<dbReference type="InterPro" id="IPR036188">
    <property type="entry name" value="FAD/NAD-bd_sf"/>
</dbReference>
<keyword evidence="3" id="KW-0614">Plasmid</keyword>
<dbReference type="Pfam" id="PF01266">
    <property type="entry name" value="DAO"/>
    <property type="match status" value="1"/>
</dbReference>
<geneLocation type="plasmid" evidence="4">
    <name>ppaby2</name>
</geneLocation>
<evidence type="ECO:0000256" key="1">
    <source>
        <dbReference type="ARBA" id="ARBA00023002"/>
    </source>
</evidence>
<keyword evidence="4" id="KW-1185">Reference proteome</keyword>
<dbReference type="Proteomes" id="UP000187059">
    <property type="component" value="Plasmid pPABY2"/>
</dbReference>
<proteinExistence type="predicted"/>
<reference evidence="3 4" key="1">
    <citation type="submission" date="2016-04" db="EMBL/GenBank/DDBJ databases">
        <title>Deep-sea bacteria in the southern Pacific.</title>
        <authorList>
            <person name="Tang K."/>
        </authorList>
    </citation>
    <scope>NUCLEOTIDE SEQUENCE [LARGE SCALE GENOMIC DNA]</scope>
    <source>
        <strain evidence="3 4">JLT2014</strain>
        <plasmid evidence="4">ppaby2</plasmid>
    </source>
</reference>
<dbReference type="GO" id="GO:0005737">
    <property type="term" value="C:cytoplasm"/>
    <property type="evidence" value="ECO:0007669"/>
    <property type="project" value="TreeGrafter"/>
</dbReference>
<dbReference type="EMBL" id="CP015090">
    <property type="protein sequence ID" value="APZ50584.1"/>
    <property type="molecule type" value="Genomic_DNA"/>
</dbReference>
<dbReference type="GO" id="GO:0016491">
    <property type="term" value="F:oxidoreductase activity"/>
    <property type="evidence" value="ECO:0007669"/>
    <property type="project" value="UniProtKB-KW"/>
</dbReference>
<evidence type="ECO:0000313" key="4">
    <source>
        <dbReference type="Proteomes" id="UP000187059"/>
    </source>
</evidence>
<evidence type="ECO:0000259" key="2">
    <source>
        <dbReference type="Pfam" id="PF01266"/>
    </source>
</evidence>
<keyword evidence="1" id="KW-0560">Oxidoreductase</keyword>
<name>A0A1P8UMG7_9RHOB</name>
<dbReference type="SUPFAM" id="SSF51905">
    <property type="entry name" value="FAD/NAD(P)-binding domain"/>
    <property type="match status" value="1"/>
</dbReference>
<dbReference type="InterPro" id="IPR006076">
    <property type="entry name" value="FAD-dep_OxRdtase"/>
</dbReference>